<dbReference type="EMBL" id="NIPX01000022">
    <property type="protein sequence ID" value="OWJ83285.1"/>
    <property type="molecule type" value="Genomic_DNA"/>
</dbReference>
<dbReference type="OrthoDB" id="8371880at2"/>
<dbReference type="GO" id="GO:0006508">
    <property type="term" value="P:proteolysis"/>
    <property type="evidence" value="ECO:0007669"/>
    <property type="project" value="InterPro"/>
</dbReference>
<evidence type="ECO:0000313" key="1">
    <source>
        <dbReference type="EMBL" id="OWJ83285.1"/>
    </source>
</evidence>
<dbReference type="GO" id="GO:0004222">
    <property type="term" value="F:metalloendopeptidase activity"/>
    <property type="evidence" value="ECO:0007669"/>
    <property type="project" value="InterPro"/>
</dbReference>
<dbReference type="Proteomes" id="UP000196640">
    <property type="component" value="Unassembled WGS sequence"/>
</dbReference>
<accession>A0A212AP92</accession>
<protein>
    <recommendedName>
        <fullName evidence="3">Peptidase M41 domain-containing protein</fullName>
    </recommendedName>
</protein>
<comment type="caution">
    <text evidence="1">The sequence shown here is derived from an EMBL/GenBank/DDBJ whole genome shotgun (WGS) entry which is preliminary data.</text>
</comment>
<dbReference type="GO" id="GO:0005524">
    <property type="term" value="F:ATP binding"/>
    <property type="evidence" value="ECO:0007669"/>
    <property type="project" value="InterPro"/>
</dbReference>
<evidence type="ECO:0000313" key="2">
    <source>
        <dbReference type="Proteomes" id="UP000196640"/>
    </source>
</evidence>
<organism evidence="1 2">
    <name type="scientific">Haematobacter missouriensis</name>
    <dbReference type="NCBI Taxonomy" id="366616"/>
    <lineage>
        <taxon>Bacteria</taxon>
        <taxon>Pseudomonadati</taxon>
        <taxon>Pseudomonadota</taxon>
        <taxon>Alphaproteobacteria</taxon>
        <taxon>Rhodobacterales</taxon>
        <taxon>Paracoccaceae</taxon>
        <taxon>Haematobacter</taxon>
    </lineage>
</organism>
<dbReference type="InterPro" id="IPR037219">
    <property type="entry name" value="Peptidase_M41-like"/>
</dbReference>
<evidence type="ECO:0008006" key="3">
    <source>
        <dbReference type="Google" id="ProtNLM"/>
    </source>
</evidence>
<dbReference type="Gene3D" id="1.20.58.760">
    <property type="entry name" value="Peptidase M41"/>
    <property type="match status" value="1"/>
</dbReference>
<dbReference type="AlphaFoldDB" id="A0A212AP92"/>
<dbReference type="SUPFAM" id="SSF140990">
    <property type="entry name" value="FtsH protease domain-like"/>
    <property type="match status" value="1"/>
</dbReference>
<name>A0A212AP92_9RHOB</name>
<reference evidence="2" key="1">
    <citation type="submission" date="2016-11" db="EMBL/GenBank/DDBJ databases">
        <title>Comparison of Traditional DNA-DNA Hybridization with In Silico Genomic Analysis.</title>
        <authorList>
            <person name="Nicholson A.C."/>
            <person name="Humrighouse B.W."/>
            <person name="Graziano J."/>
            <person name="Lasker B."/>
            <person name="Whitney A.M."/>
            <person name="Mcquiston J.R."/>
            <person name="Bell M."/>
        </authorList>
    </citation>
    <scope>NUCLEOTIDE SEQUENCE [LARGE SCALE GENOMIC DNA]</scope>
    <source>
        <strain evidence="2">H2381</strain>
    </source>
</reference>
<gene>
    <name evidence="1" type="ORF">CDV52_11985</name>
</gene>
<proteinExistence type="predicted"/>
<dbReference type="RefSeq" id="WP_088233779.1">
    <property type="nucleotide sequence ID" value="NZ_CALUEG010000011.1"/>
</dbReference>
<dbReference type="GO" id="GO:0004176">
    <property type="term" value="F:ATP-dependent peptidase activity"/>
    <property type="evidence" value="ECO:0007669"/>
    <property type="project" value="InterPro"/>
</dbReference>
<sequence>MPLNEEPLEVQTEAWLMKRIAVCPRGHAAEAAVFDPIIAASGEPACRDLAQATRIALPMETNLGLDADHPLVHRNIDLAGHPPLRDGDLLDLVDARLQAATQMAQCFVEAPRNRLLKLAGALETAGTLDAGDIAEIFNGGKGGIPCNPQPSR</sequence>